<protein>
    <recommendedName>
        <fullName evidence="7">Dihydroorotate dehydrogenase catalytic domain-containing protein</fullName>
    </recommendedName>
</protein>
<dbReference type="InterPro" id="IPR005720">
    <property type="entry name" value="Dihydroorotate_DH_cat"/>
</dbReference>
<reference evidence="8" key="1">
    <citation type="journal article" date="2020" name="mSystems">
        <title>Genome- and Community-Level Interaction Insights into Carbon Utilization and Element Cycling Functions of Hydrothermarchaeota in Hydrothermal Sediment.</title>
        <authorList>
            <person name="Zhou Z."/>
            <person name="Liu Y."/>
            <person name="Xu W."/>
            <person name="Pan J."/>
            <person name="Luo Z.H."/>
            <person name="Li M."/>
        </authorList>
    </citation>
    <scope>NUCLEOTIDE SEQUENCE [LARGE SCALE GENOMIC DNA]</scope>
    <source>
        <strain evidence="8">SpSt-897</strain>
    </source>
</reference>
<evidence type="ECO:0000256" key="2">
    <source>
        <dbReference type="ARBA" id="ARBA00004725"/>
    </source>
</evidence>
<dbReference type="SUPFAM" id="SSF51395">
    <property type="entry name" value="FMN-linked oxidoreductases"/>
    <property type="match status" value="1"/>
</dbReference>
<dbReference type="GO" id="GO:0004152">
    <property type="term" value="F:dihydroorotate dehydrogenase activity"/>
    <property type="evidence" value="ECO:0007669"/>
    <property type="project" value="InterPro"/>
</dbReference>
<evidence type="ECO:0000256" key="6">
    <source>
        <dbReference type="ARBA" id="ARBA00023002"/>
    </source>
</evidence>
<evidence type="ECO:0000256" key="1">
    <source>
        <dbReference type="ARBA" id="ARBA00001917"/>
    </source>
</evidence>
<dbReference type="EMBL" id="DTMF01000224">
    <property type="protein sequence ID" value="HGF34555.1"/>
    <property type="molecule type" value="Genomic_DNA"/>
</dbReference>
<proteinExistence type="predicted"/>
<comment type="cofactor">
    <cofactor evidence="1">
        <name>FMN</name>
        <dbReference type="ChEBI" id="CHEBI:58210"/>
    </cofactor>
</comment>
<gene>
    <name evidence="8" type="ORF">ENW96_09250</name>
</gene>
<evidence type="ECO:0000256" key="5">
    <source>
        <dbReference type="ARBA" id="ARBA00022975"/>
    </source>
</evidence>
<evidence type="ECO:0000256" key="3">
    <source>
        <dbReference type="ARBA" id="ARBA00022630"/>
    </source>
</evidence>
<keyword evidence="3" id="KW-0285">Flavoprotein</keyword>
<dbReference type="Gene3D" id="3.20.20.70">
    <property type="entry name" value="Aldolase class I"/>
    <property type="match status" value="1"/>
</dbReference>
<dbReference type="Pfam" id="PF01180">
    <property type="entry name" value="DHO_dh"/>
    <property type="match status" value="1"/>
</dbReference>
<dbReference type="InterPro" id="IPR013785">
    <property type="entry name" value="Aldolase_TIM"/>
</dbReference>
<dbReference type="InterPro" id="IPR012135">
    <property type="entry name" value="Dihydroorotate_DH_1_2"/>
</dbReference>
<evidence type="ECO:0000259" key="7">
    <source>
        <dbReference type="Pfam" id="PF01180"/>
    </source>
</evidence>
<comment type="pathway">
    <text evidence="2">Pyrimidine metabolism; UMP biosynthesis via de novo pathway.</text>
</comment>
<comment type="caution">
    <text evidence="8">The sequence shown here is derived from an EMBL/GenBank/DDBJ whole genome shotgun (WGS) entry which is preliminary data.</text>
</comment>
<keyword evidence="5" id="KW-0665">Pyrimidine biosynthesis</keyword>
<dbReference type="UniPathway" id="UPA00070"/>
<name>A0A7C3V5R4_9BACT</name>
<feature type="domain" description="Dihydroorotate dehydrogenase catalytic" evidence="7">
    <location>
        <begin position="46"/>
        <end position="289"/>
    </location>
</feature>
<dbReference type="AlphaFoldDB" id="A0A7C3V5R4"/>
<dbReference type="GO" id="GO:0044205">
    <property type="term" value="P:'de novo' UMP biosynthetic process"/>
    <property type="evidence" value="ECO:0007669"/>
    <property type="project" value="UniProtKB-UniPathway"/>
</dbReference>
<dbReference type="PIRSF" id="PIRSF000164">
    <property type="entry name" value="DHO_oxidase"/>
    <property type="match status" value="1"/>
</dbReference>
<keyword evidence="6" id="KW-0560">Oxidoreductase</keyword>
<evidence type="ECO:0000313" key="8">
    <source>
        <dbReference type="EMBL" id="HGF34555.1"/>
    </source>
</evidence>
<accession>A0A7C3V5R4</accession>
<keyword evidence="4" id="KW-0288">FMN</keyword>
<evidence type="ECO:0000256" key="4">
    <source>
        <dbReference type="ARBA" id="ARBA00022643"/>
    </source>
</evidence>
<sequence>MIAIRERSISTIVFSTALGPAGEGIFPYTLWPAYRRLLRTVRETSTTVITKSATRFPRRGNFVPANPFTWRYIQRLPQGGMLNAYGLTNAGVAAVAPKIGRACRNGFQVIPNFWPELTKGAESAVQETLEAVALYRRHLEESFWALELNLSCPNVPEDLACNLADSLALVRALQVACPDLFIIAKISIRHPYEFAQELENAGAGALHSINTIPYELVFPPDRYPPSPLAAVGGGGVSGGPAFAQAYRYNQGLRPRVRLPLIMGCGVSGAEEVRRYLDLGADAVSICTLALRRPGEAEKIVERYRG</sequence>
<dbReference type="GO" id="GO:0005737">
    <property type="term" value="C:cytoplasm"/>
    <property type="evidence" value="ECO:0007669"/>
    <property type="project" value="InterPro"/>
</dbReference>
<organism evidence="8">
    <name type="scientific">Desulfobacca acetoxidans</name>
    <dbReference type="NCBI Taxonomy" id="60893"/>
    <lineage>
        <taxon>Bacteria</taxon>
        <taxon>Pseudomonadati</taxon>
        <taxon>Thermodesulfobacteriota</taxon>
        <taxon>Desulfobaccia</taxon>
        <taxon>Desulfobaccales</taxon>
        <taxon>Desulfobaccaceae</taxon>
        <taxon>Desulfobacca</taxon>
    </lineage>
</organism>